<dbReference type="GO" id="GO:0051301">
    <property type="term" value="P:cell division"/>
    <property type="evidence" value="ECO:0007669"/>
    <property type="project" value="UniProtKB-KW"/>
</dbReference>
<dbReference type="InterPro" id="IPR003960">
    <property type="entry name" value="ATPase_AAA_CS"/>
</dbReference>
<dbReference type="Pfam" id="PF00004">
    <property type="entry name" value="AAA"/>
    <property type="match status" value="2"/>
</dbReference>
<protein>
    <submittedName>
        <fullName evidence="2">Cell division protein FTSH</fullName>
    </submittedName>
</protein>
<dbReference type="Gene3D" id="3.40.50.300">
    <property type="entry name" value="P-loop containing nucleotide triphosphate hydrolases"/>
    <property type="match status" value="1"/>
</dbReference>
<dbReference type="EMBL" id="MH591091">
    <property type="protein sequence ID" value="AYC64185.1"/>
    <property type="molecule type" value="Genomic_DNA"/>
</dbReference>
<dbReference type="InterPro" id="IPR003959">
    <property type="entry name" value="ATPase_AAA_core"/>
</dbReference>
<reference evidence="2" key="2">
    <citation type="journal article" date="2019" name="Mol. Phylogenet. Evol.">
        <title>Reassessment of the classification of bryopsidales (chlorophyta) based on chloroplast phylogenomic analyses.</title>
        <authorList>
            <person name="Cremen M.C."/>
            <person name="Leliaert F."/>
            <person name="West J."/>
            <person name="Lam D.W."/>
            <person name="Shimada S."/>
            <person name="Lopez-Bautista J.M."/>
            <person name="Verbruggen H."/>
        </authorList>
    </citation>
    <scope>NUCLEOTIDE SEQUENCE</scope>
</reference>
<organism evidence="2">
    <name type="scientific">Pseudobryopsis hainanensis</name>
    <dbReference type="NCBI Taxonomy" id="2320808"/>
    <lineage>
        <taxon>Eukaryota</taxon>
        <taxon>Viridiplantae</taxon>
        <taxon>Chlorophyta</taxon>
        <taxon>core chlorophytes</taxon>
        <taxon>Ulvophyceae</taxon>
        <taxon>TCBD clade</taxon>
        <taxon>Bryopsidales</taxon>
        <taxon>Bryopsidineae</taxon>
        <taxon>Pseudobryopsidaceae</taxon>
        <taxon>Pseudobryopsis</taxon>
    </lineage>
</organism>
<dbReference type="SMART" id="SM00382">
    <property type="entry name" value="AAA"/>
    <property type="match status" value="1"/>
</dbReference>
<reference evidence="2" key="1">
    <citation type="submission" date="2018-07" db="EMBL/GenBank/DDBJ databases">
        <authorList>
            <person name="Cremen M.C."/>
            <person name="Leliaert F."/>
            <person name="West J."/>
            <person name="Lam D.W."/>
            <person name="Shimada S."/>
            <person name="Lopez-Bautista J.M."/>
            <person name="Verbruggen H."/>
        </authorList>
    </citation>
    <scope>NUCLEOTIDE SEQUENCE</scope>
</reference>
<keyword evidence="2" id="KW-0131">Cell cycle</keyword>
<evidence type="ECO:0000259" key="1">
    <source>
        <dbReference type="SMART" id="SM00382"/>
    </source>
</evidence>
<dbReference type="GO" id="GO:0006508">
    <property type="term" value="P:proteolysis"/>
    <property type="evidence" value="ECO:0007669"/>
    <property type="project" value="TreeGrafter"/>
</dbReference>
<evidence type="ECO:0000313" key="2">
    <source>
        <dbReference type="EMBL" id="AYC64185.1"/>
    </source>
</evidence>
<dbReference type="InterPro" id="IPR027417">
    <property type="entry name" value="P-loop_NTPase"/>
</dbReference>
<feature type="domain" description="AAA+ ATPase" evidence="1">
    <location>
        <begin position="519"/>
        <end position="735"/>
    </location>
</feature>
<dbReference type="GO" id="GO:0016887">
    <property type="term" value="F:ATP hydrolysis activity"/>
    <property type="evidence" value="ECO:0007669"/>
    <property type="project" value="InterPro"/>
</dbReference>
<geneLocation type="chloroplast" evidence="2"/>
<dbReference type="GO" id="GO:0004176">
    <property type="term" value="F:ATP-dependent peptidase activity"/>
    <property type="evidence" value="ECO:0007669"/>
    <property type="project" value="TreeGrafter"/>
</dbReference>
<accession>A0A3S7SXL9</accession>
<dbReference type="PANTHER" id="PTHR23076:SF97">
    <property type="entry name" value="ATP-DEPENDENT ZINC METALLOPROTEASE YME1L1"/>
    <property type="match status" value="1"/>
</dbReference>
<dbReference type="PANTHER" id="PTHR23076">
    <property type="entry name" value="METALLOPROTEASE M41 FTSH"/>
    <property type="match status" value="1"/>
</dbReference>
<dbReference type="CDD" id="cd19481">
    <property type="entry name" value="RecA-like_protease"/>
    <property type="match status" value="1"/>
</dbReference>
<dbReference type="GO" id="GO:0005524">
    <property type="term" value="F:ATP binding"/>
    <property type="evidence" value="ECO:0007669"/>
    <property type="project" value="InterPro"/>
</dbReference>
<keyword evidence="2" id="KW-0150">Chloroplast</keyword>
<dbReference type="PROSITE" id="PS00674">
    <property type="entry name" value="AAA"/>
    <property type="match status" value="1"/>
</dbReference>
<name>A0A3S7SXL9_9CHLO</name>
<dbReference type="InterPro" id="IPR003593">
    <property type="entry name" value="AAA+_ATPase"/>
</dbReference>
<proteinExistence type="predicted"/>
<gene>
    <name evidence="2" type="primary">ftsH</name>
</gene>
<dbReference type="AlphaFoldDB" id="A0A3S7SXL9"/>
<keyword evidence="2" id="KW-0132">Cell division</keyword>
<dbReference type="Gene3D" id="1.10.8.60">
    <property type="match status" value="1"/>
</dbReference>
<dbReference type="SUPFAM" id="SSF52540">
    <property type="entry name" value="P-loop containing nucleoside triphosphate hydrolases"/>
    <property type="match status" value="1"/>
</dbReference>
<sequence length="1201" mass="137140">MAMIFRNFNSVEIFIPIAWTSGPTITNFKTSNFLNSRILNARECTAKPCRIVRRKIKSMNSNFPEPKFTNPFNLIYHVKPVENKVQNQFCEWPTSCIGEHTFLQIYFFILKCSAKFKTTFQAIENESKQPAIISAWLLLVLGVFNVDRPGIKLKGWSRTPPSFFLERQESPPRLTARAYPRIQTGSTISSLGEPDSSVKSPPCRLATIYMCEAEMDYPGIGLENNFGDFIPDDRAPQVNEGQQYLEAEIMISGLDGPGLEEARLEIGGSIGIRFLDYSMIQRNDQGLLRLKEAKPSFYSPQTLEELTMPTSPLVGRAIPCYSWDAHALLTTWADSQSNGRLGNCQAFNKSFDKFGVSSLSPSVAPKTKPLIRQHQTSQIYRKYRSDYRQFEESNNWFFSEQREVIHAQSYLLFFQWAVGLAIFRIFQALYSEHGKEILIFLVDSLVLLGIIQDEEWLKIELGLNPHRDFREVHRVNKQFKDLAGVPRWAVGAGEMVWFLRAGNQLRQLGFLPFFQSHRSLKTFLLFGPPGTGKTFLVQSLAGEAEVPILIQAGGVLKNPKQRGYGARAIQNLFRRARKIAPCIVFIDEVDGVGAKRENFTARASEQIDPIQIVDTWSGEPVLANFSDWHLEAPPLPSHQSLDQEQDLDAFQLGEFLPDRSFYNPAALKVLQENQWENLARAEQLSVLTQLLIELDGLKPLNNLVVVGATNRPGALDPALLRPGRFNQSIELRLPNFQKRVELFRLYTRPFQTLIPTIPWAYLARRTDGSSAADIAAIANQVALKVAYRGCSNPVNIFDESVDAIFSHPDPGSNRKCAVKNMSVRICLSAEAERLGEFSQPAVFNPNSFSSADFSLHPCSDILRIAYYAVGKNFVSSRLCKKVPYALIRVFERPKNFRARLWTLPGDEIHTRLRRYDLELDLISLFSGHAGQAMGLGLPLNFARYLIRPCGRYTLWNLDQSNVGWADAQRGSRLIQQMILQWYFYAHQIATEKLHSMLMSSNSNELGQEQSRLLEALGDNLNQEIYLMNPPRAHRQRWSFRAWWQKTTSNLLSISDRGILEWYRIYLGDPEETERNIEWVPPDDYYHQSTFDRLETTRWNSFLRINCEYLYRGLVFGALDVAWVHLRSNCECVDVLVDALLRFESMRDTQFHMILKNLTRPLLQTQLGVDSVSKERVVVPSWGPRSRRAHGKKVQVHLSETS</sequence>
<keyword evidence="2" id="KW-0934">Plastid</keyword>